<dbReference type="GO" id="GO:0031992">
    <property type="term" value="F:energy transducer activity"/>
    <property type="evidence" value="ECO:0007669"/>
    <property type="project" value="InterPro"/>
</dbReference>
<protein>
    <submittedName>
        <fullName evidence="2">Putative TolA protein of Tol-Pal system</fullName>
    </submittedName>
</protein>
<organism evidence="2 3">
    <name type="scientific">Simkania negevensis (strain ATCC VR-1471 / DSM 27360 / Z)</name>
    <dbReference type="NCBI Taxonomy" id="331113"/>
    <lineage>
        <taxon>Bacteria</taxon>
        <taxon>Pseudomonadati</taxon>
        <taxon>Chlamydiota</taxon>
        <taxon>Chlamydiia</taxon>
        <taxon>Parachlamydiales</taxon>
        <taxon>Simkaniaceae</taxon>
        <taxon>Simkania</taxon>
    </lineage>
</organism>
<evidence type="ECO:0000313" key="2">
    <source>
        <dbReference type="EMBL" id="CCB88004.1"/>
    </source>
</evidence>
<feature type="region of interest" description="Disordered" evidence="1">
    <location>
        <begin position="70"/>
        <end position="101"/>
    </location>
</feature>
<feature type="compositionally biased region" description="Low complexity" evidence="1">
    <location>
        <begin position="88"/>
        <end position="99"/>
    </location>
</feature>
<evidence type="ECO:0000313" key="3">
    <source>
        <dbReference type="Proteomes" id="UP000000496"/>
    </source>
</evidence>
<dbReference type="KEGG" id="sng:SNE_A01260"/>
<evidence type="ECO:0000256" key="1">
    <source>
        <dbReference type="SAM" id="MobiDB-lite"/>
    </source>
</evidence>
<dbReference type="InterPro" id="IPR003538">
    <property type="entry name" value="TonB"/>
</dbReference>
<accession>F8L5B6</accession>
<dbReference type="STRING" id="331113.SNE_A01260"/>
<dbReference type="AlphaFoldDB" id="F8L5B6"/>
<dbReference type="GO" id="GO:0030288">
    <property type="term" value="C:outer membrane-bounded periplasmic space"/>
    <property type="evidence" value="ECO:0007669"/>
    <property type="project" value="InterPro"/>
</dbReference>
<reference evidence="2 3" key="2">
    <citation type="journal article" date="2011" name="Mol. Biol. Evol.">
        <title>Unity in variety--the pan-genome of the Chlamydiae.</title>
        <authorList>
            <person name="Collingro A."/>
            <person name="Tischler P."/>
            <person name="Weinmaier T."/>
            <person name="Penz T."/>
            <person name="Heinz E."/>
            <person name="Brunham R.C."/>
            <person name="Read T.D."/>
            <person name="Bavoil P.M."/>
            <person name="Sachse K."/>
            <person name="Kahane S."/>
            <person name="Friedman M.G."/>
            <person name="Rattei T."/>
            <person name="Myers G.S."/>
            <person name="Horn M."/>
        </authorList>
    </citation>
    <scope>NUCLEOTIDE SEQUENCE [LARGE SCALE GENOMIC DNA]</scope>
    <source>
        <strain evidence="3">ATCC VR-1471 / Z</strain>
    </source>
</reference>
<dbReference type="eggNOG" id="COG0810">
    <property type="taxonomic scope" value="Bacteria"/>
</dbReference>
<dbReference type="EMBL" id="FR872582">
    <property type="protein sequence ID" value="CCB88004.1"/>
    <property type="molecule type" value="Genomic_DNA"/>
</dbReference>
<reference key="1">
    <citation type="journal article" date="2011" name="Mol. Biol. Evol.">
        <title>Unity in variety -- the pan-genome of the Chlamydiae.</title>
        <authorList>
            <person name="Collingro A."/>
            <person name="Tischler P."/>
            <person name="Weinmaier T."/>
            <person name="Penz T."/>
            <person name="Heinz E."/>
            <person name="Brunham R.C."/>
            <person name="Read T.D."/>
            <person name="Bavoil P.M."/>
            <person name="Sachse K."/>
            <person name="Kahane S."/>
            <person name="Friedman M.G."/>
            <person name="Rattei T."/>
            <person name="Myers G.S.A."/>
            <person name="Horn M."/>
        </authorList>
    </citation>
    <scope>NUCLEOTIDE SEQUENCE</scope>
    <source>
        <strain>Z</strain>
    </source>
</reference>
<keyword evidence="3" id="KW-1185">Reference proteome</keyword>
<dbReference type="Proteomes" id="UP000000496">
    <property type="component" value="Chromosome gsn.131"/>
</dbReference>
<proteinExistence type="predicted"/>
<sequence length="236" mass="26833">MIMIKKWIQSHPRETTILAVVLCGHFLFIFFNFKTEHSPPIPKQSIVVHTHTLPKPKPTAQPKPQVQVQVQTVSKQAPKPTPKPTAKPTPKAKKPSTTQVKKNQTVLKELQETLAKIEQNQTLQEKAPPLVYPKKIQELSIDHISDASSPEEVSYLPLLVHALKTHLELPEEGKVRIQLTVLKSGRVEKIQVLYAESENNKTYLQHELIHMELPPFSNELAGKVKHTFTLNFCHEK</sequence>
<gene>
    <name evidence="2" type="ordered locus">SNE_A01260</name>
</gene>
<name>F8L5B6_SIMNZ</name>
<dbReference type="HOGENOM" id="CLU_1174791_0_0_0"/>
<dbReference type="GO" id="GO:0015891">
    <property type="term" value="P:siderophore transport"/>
    <property type="evidence" value="ECO:0007669"/>
    <property type="project" value="InterPro"/>
</dbReference>
<dbReference type="PRINTS" id="PR01374">
    <property type="entry name" value="TONBPROTEIN"/>
</dbReference>